<proteinExistence type="predicted"/>
<evidence type="ECO:0000313" key="1">
    <source>
        <dbReference type="EMBL" id="OXU17657.1"/>
    </source>
</evidence>
<organism evidence="1 2">
    <name type="scientific">Trichomalopsis sarcophagae</name>
    <dbReference type="NCBI Taxonomy" id="543379"/>
    <lineage>
        <taxon>Eukaryota</taxon>
        <taxon>Metazoa</taxon>
        <taxon>Ecdysozoa</taxon>
        <taxon>Arthropoda</taxon>
        <taxon>Hexapoda</taxon>
        <taxon>Insecta</taxon>
        <taxon>Pterygota</taxon>
        <taxon>Neoptera</taxon>
        <taxon>Endopterygota</taxon>
        <taxon>Hymenoptera</taxon>
        <taxon>Apocrita</taxon>
        <taxon>Proctotrupomorpha</taxon>
        <taxon>Chalcidoidea</taxon>
        <taxon>Pteromalidae</taxon>
        <taxon>Pteromalinae</taxon>
        <taxon>Trichomalopsis</taxon>
    </lineage>
</organism>
<keyword evidence="2" id="KW-1185">Reference proteome</keyword>
<gene>
    <name evidence="1" type="ORF">TSAR_011654</name>
</gene>
<dbReference type="EMBL" id="NNAY01004614">
    <property type="protein sequence ID" value="OXU17657.1"/>
    <property type="molecule type" value="Genomic_DNA"/>
</dbReference>
<accession>A0A232EH17</accession>
<sequence>MAHPNTLVLELESSSIIPDIEQIDYPQPSSSIQHQNAKPGLFLAIFDANHQTEQQTQNLGLPLPNNNVALGEEVNGAEFSDMDASLEDGSNRRITHSEGSEPRFVIERESVRHYCPFGYEEKEIQGTISQPPTYANVYDWLKRCKRNLYRQLCDRGKRSDSIGLRLNKTKFSC</sequence>
<dbReference type="AlphaFoldDB" id="A0A232EH17"/>
<reference evidence="1 2" key="1">
    <citation type="journal article" date="2017" name="Curr. Biol.">
        <title>The Evolution of Venom by Co-option of Single-Copy Genes.</title>
        <authorList>
            <person name="Martinson E.O."/>
            <person name="Mrinalini"/>
            <person name="Kelkar Y.D."/>
            <person name="Chang C.H."/>
            <person name="Werren J.H."/>
        </authorList>
    </citation>
    <scope>NUCLEOTIDE SEQUENCE [LARGE SCALE GENOMIC DNA]</scope>
    <source>
        <strain evidence="1 2">Alberta</strain>
        <tissue evidence="1">Whole body</tissue>
    </source>
</reference>
<comment type="caution">
    <text evidence="1">The sequence shown here is derived from an EMBL/GenBank/DDBJ whole genome shotgun (WGS) entry which is preliminary data.</text>
</comment>
<protein>
    <submittedName>
        <fullName evidence="1">Uncharacterized protein</fullName>
    </submittedName>
</protein>
<evidence type="ECO:0000313" key="2">
    <source>
        <dbReference type="Proteomes" id="UP000215335"/>
    </source>
</evidence>
<dbReference type="Proteomes" id="UP000215335">
    <property type="component" value="Unassembled WGS sequence"/>
</dbReference>
<name>A0A232EH17_9HYME</name>